<dbReference type="EMBL" id="JACSQO010000007">
    <property type="protein sequence ID" value="MBD7945093.1"/>
    <property type="molecule type" value="Genomic_DNA"/>
</dbReference>
<evidence type="ECO:0000256" key="1">
    <source>
        <dbReference type="SAM" id="Phobius"/>
    </source>
</evidence>
<keyword evidence="1" id="KW-0472">Membrane</keyword>
<keyword evidence="3" id="KW-1185">Reference proteome</keyword>
<dbReference type="RefSeq" id="WP_191697408.1">
    <property type="nucleotide sequence ID" value="NZ_JACSQO010000007.1"/>
</dbReference>
<keyword evidence="1" id="KW-0812">Transmembrane</keyword>
<keyword evidence="1" id="KW-1133">Transmembrane helix</keyword>
<comment type="caution">
    <text evidence="2">The sequence shown here is derived from an EMBL/GenBank/DDBJ whole genome shotgun (WGS) entry which is preliminary data.</text>
</comment>
<feature type="transmembrane region" description="Helical" evidence="1">
    <location>
        <begin position="32"/>
        <end position="50"/>
    </location>
</feature>
<name>A0ABR8RBC0_9BACI</name>
<reference evidence="2 3" key="1">
    <citation type="submission" date="2020-08" db="EMBL/GenBank/DDBJ databases">
        <title>A Genomic Blueprint of the Chicken Gut Microbiome.</title>
        <authorList>
            <person name="Gilroy R."/>
            <person name="Ravi A."/>
            <person name="Getino M."/>
            <person name="Pursley I."/>
            <person name="Horton D.L."/>
            <person name="Alikhan N.-F."/>
            <person name="Baker D."/>
            <person name="Gharbi K."/>
            <person name="Hall N."/>
            <person name="Watson M."/>
            <person name="Adriaenssens E.M."/>
            <person name="Foster-Nyarko E."/>
            <person name="Jarju S."/>
            <person name="Secka A."/>
            <person name="Antonio M."/>
            <person name="Oren A."/>
            <person name="Chaudhuri R."/>
            <person name="La Ragione R.M."/>
            <person name="Hildebrand F."/>
            <person name="Pallen M.J."/>
        </authorList>
    </citation>
    <scope>NUCLEOTIDE SEQUENCE [LARGE SCALE GENOMIC DNA]</scope>
    <source>
        <strain evidence="2 3">Sa2BUA9</strain>
    </source>
</reference>
<protein>
    <submittedName>
        <fullName evidence="2">Uncharacterized protein</fullName>
    </submittedName>
</protein>
<accession>A0ABR8RBC0</accession>
<evidence type="ECO:0000313" key="3">
    <source>
        <dbReference type="Proteomes" id="UP000640786"/>
    </source>
</evidence>
<evidence type="ECO:0000313" key="2">
    <source>
        <dbReference type="EMBL" id="MBD7945093.1"/>
    </source>
</evidence>
<organism evidence="2 3">
    <name type="scientific">Psychrobacillus faecigallinarum</name>
    <dbReference type="NCBI Taxonomy" id="2762235"/>
    <lineage>
        <taxon>Bacteria</taxon>
        <taxon>Bacillati</taxon>
        <taxon>Bacillota</taxon>
        <taxon>Bacilli</taxon>
        <taxon>Bacillales</taxon>
        <taxon>Bacillaceae</taxon>
        <taxon>Psychrobacillus</taxon>
    </lineage>
</organism>
<gene>
    <name evidence="2" type="ORF">H9650_13285</name>
</gene>
<dbReference type="Proteomes" id="UP000640786">
    <property type="component" value="Unassembled WGS sequence"/>
</dbReference>
<sequence length="63" mass="7151">MKRFFWSLFAGISGLLIGISLNQIINVNSFDYILLLMIGVAIMSFGIWGYRKYVGKGLLFKSK</sequence>
<proteinExistence type="predicted"/>